<reference evidence="4" key="1">
    <citation type="submission" date="2016-10" db="EMBL/GenBank/DDBJ databases">
        <authorList>
            <person name="Varghese N."/>
            <person name="Submissions S."/>
        </authorList>
    </citation>
    <scope>NUCLEOTIDE SEQUENCE [LARGE SCALE GENOMIC DNA]</scope>
    <source>
        <strain evidence="4">ATCC 25963</strain>
    </source>
</reference>
<dbReference type="Pfam" id="PF00975">
    <property type="entry name" value="Thioesterase"/>
    <property type="match status" value="1"/>
</dbReference>
<dbReference type="GO" id="GO:0008610">
    <property type="term" value="P:lipid biosynthetic process"/>
    <property type="evidence" value="ECO:0007669"/>
    <property type="project" value="TreeGrafter"/>
</dbReference>
<dbReference type="PANTHER" id="PTHR11487:SF0">
    <property type="entry name" value="S-ACYL FATTY ACID SYNTHASE THIOESTERASE, MEDIUM CHAIN"/>
    <property type="match status" value="1"/>
</dbReference>
<evidence type="ECO:0000256" key="1">
    <source>
        <dbReference type="ARBA" id="ARBA00007169"/>
    </source>
</evidence>
<name>A0A1I2DYH2_9BACT</name>
<keyword evidence="4" id="KW-1185">Reference proteome</keyword>
<dbReference type="Gene3D" id="3.40.50.1820">
    <property type="entry name" value="alpha/beta hydrolase"/>
    <property type="match status" value="1"/>
</dbReference>
<proteinExistence type="inferred from homology"/>
<dbReference type="Proteomes" id="UP000199400">
    <property type="component" value="Unassembled WGS sequence"/>
</dbReference>
<evidence type="ECO:0000313" key="4">
    <source>
        <dbReference type="Proteomes" id="UP000199400"/>
    </source>
</evidence>
<feature type="domain" description="Thioesterase" evidence="2">
    <location>
        <begin position="23"/>
        <end position="240"/>
    </location>
</feature>
<comment type="similarity">
    <text evidence="1">Belongs to the thioesterase family.</text>
</comment>
<dbReference type="AlphaFoldDB" id="A0A1I2DYH2"/>
<dbReference type="OrthoDB" id="8480037at2"/>
<organism evidence="3 4">
    <name type="scientific">Nannocystis exedens</name>
    <dbReference type="NCBI Taxonomy" id="54"/>
    <lineage>
        <taxon>Bacteria</taxon>
        <taxon>Pseudomonadati</taxon>
        <taxon>Myxococcota</taxon>
        <taxon>Polyangia</taxon>
        <taxon>Nannocystales</taxon>
        <taxon>Nannocystaceae</taxon>
        <taxon>Nannocystis</taxon>
    </lineage>
</organism>
<dbReference type="EMBL" id="FOMX01000021">
    <property type="protein sequence ID" value="SFE85792.1"/>
    <property type="molecule type" value="Genomic_DNA"/>
</dbReference>
<evidence type="ECO:0000313" key="3">
    <source>
        <dbReference type="EMBL" id="SFE85792.1"/>
    </source>
</evidence>
<dbReference type="SUPFAM" id="SSF53474">
    <property type="entry name" value="alpha/beta-Hydrolases"/>
    <property type="match status" value="1"/>
</dbReference>
<dbReference type="PANTHER" id="PTHR11487">
    <property type="entry name" value="THIOESTERASE"/>
    <property type="match status" value="1"/>
</dbReference>
<accession>A0A1I2DYH2</accession>
<dbReference type="InterPro" id="IPR029058">
    <property type="entry name" value="AB_hydrolase_fold"/>
</dbReference>
<dbReference type="InterPro" id="IPR012223">
    <property type="entry name" value="TEII"/>
</dbReference>
<sequence>MTARDPTALWFHSPRPLPGARLRLFCFGHAGAAGHVFHAWPAGLPPDVEVCAVQLPGRAFRLVEPAFTAVEPLVAALDAAAAPLLDRPFAFFGHSMGALLAFEWTRALRRRRGPLPERLCVSAFRGPHLPDPASPLHRLGDHEFVATLQQRHGVLDDALADPELRALMLPVLRADFTVLETYAHRQEPPLELPLHAFAGSDDRGVPPAQVAAWAVHAGRSFSLDVLPGGHFFLHTARADLLARLSRLLSAPRAQELP</sequence>
<dbReference type="RefSeq" id="WP_096327419.1">
    <property type="nucleotide sequence ID" value="NZ_FOMX01000021.1"/>
</dbReference>
<protein>
    <submittedName>
        <fullName evidence="3">Surfactin synthase thioesterase subunit</fullName>
    </submittedName>
</protein>
<gene>
    <name evidence="3" type="ORF">SAMN02745121_05813</name>
</gene>
<evidence type="ECO:0000259" key="2">
    <source>
        <dbReference type="Pfam" id="PF00975"/>
    </source>
</evidence>
<dbReference type="InterPro" id="IPR001031">
    <property type="entry name" value="Thioesterase"/>
</dbReference>
<dbReference type="STRING" id="54.SAMN02745121_05813"/>